<dbReference type="PANTHER" id="PTHR11864:SF0">
    <property type="entry name" value="PRP40 PRE-MRNA PROCESSING FACTOR 40 HOMOLOG A (YEAST)"/>
    <property type="match status" value="1"/>
</dbReference>
<dbReference type="OrthoDB" id="187617at2759"/>
<dbReference type="GO" id="GO:0003723">
    <property type="term" value="F:RNA binding"/>
    <property type="evidence" value="ECO:0007669"/>
    <property type="project" value="TreeGrafter"/>
</dbReference>
<dbReference type="FunFam" id="1.10.10.440:FF:000002">
    <property type="entry name" value="pre-mRNA-processing factor 40 homolog A isoform X1"/>
    <property type="match status" value="1"/>
</dbReference>
<dbReference type="Proteomes" id="UP000606786">
    <property type="component" value="Unassembled WGS sequence"/>
</dbReference>
<sequence>MHVIKQTFNAYKTQKLKDEREESRLRAKKAKEDLERFLMSTDKMNSQTKYYKCEELTSVPEQDRRDIYDDCIFNLAKREREEARLLKKRNMKVLGELLESMTSITYETTWAQAQLMLLQNAAFKTDVNLLGMDKEDALIVFEDHIRSLEKEEEEEREREKSVLSVSSVKIEMHFCRY</sequence>
<evidence type="ECO:0000313" key="2">
    <source>
        <dbReference type="EMBL" id="CAD7012808.1"/>
    </source>
</evidence>
<dbReference type="SUPFAM" id="SSF81698">
    <property type="entry name" value="FF domain"/>
    <property type="match status" value="1"/>
</dbReference>
<dbReference type="Gene3D" id="1.10.10.440">
    <property type="entry name" value="FF domain"/>
    <property type="match status" value="1"/>
</dbReference>
<accession>A0A811V9B6</accession>
<organism evidence="2 3">
    <name type="scientific">Ceratitis capitata</name>
    <name type="common">Mediterranean fruit fly</name>
    <name type="synonym">Tephritis capitata</name>
    <dbReference type="NCBI Taxonomy" id="7213"/>
    <lineage>
        <taxon>Eukaryota</taxon>
        <taxon>Metazoa</taxon>
        <taxon>Ecdysozoa</taxon>
        <taxon>Arthropoda</taxon>
        <taxon>Hexapoda</taxon>
        <taxon>Insecta</taxon>
        <taxon>Pterygota</taxon>
        <taxon>Neoptera</taxon>
        <taxon>Endopterygota</taxon>
        <taxon>Diptera</taxon>
        <taxon>Brachycera</taxon>
        <taxon>Muscomorpha</taxon>
        <taxon>Tephritoidea</taxon>
        <taxon>Tephritidae</taxon>
        <taxon>Ceratitis</taxon>
        <taxon>Ceratitis</taxon>
    </lineage>
</organism>
<reference evidence="2" key="1">
    <citation type="submission" date="2020-11" db="EMBL/GenBank/DDBJ databases">
        <authorList>
            <person name="Whitehead M."/>
        </authorList>
    </citation>
    <scope>NUCLEOTIDE SEQUENCE</scope>
    <source>
        <strain evidence="2">EGII</strain>
    </source>
</reference>
<comment type="caution">
    <text evidence="2">The sequence shown here is derived from an EMBL/GenBank/DDBJ whole genome shotgun (WGS) entry which is preliminary data.</text>
</comment>
<protein>
    <submittedName>
        <fullName evidence="2">(Mediterranean fruit fly) hypothetical protein</fullName>
    </submittedName>
</protein>
<gene>
    <name evidence="2" type="ORF">CCAP1982_LOCUS20908</name>
</gene>
<dbReference type="InterPro" id="IPR039726">
    <property type="entry name" value="Prp40-like"/>
</dbReference>
<dbReference type="EMBL" id="CAJHJT010000056">
    <property type="protein sequence ID" value="CAD7012808.1"/>
    <property type="molecule type" value="Genomic_DNA"/>
</dbReference>
<dbReference type="SMART" id="SM00441">
    <property type="entry name" value="FF"/>
    <property type="match status" value="1"/>
</dbReference>
<feature type="domain" description="FF" evidence="1">
    <location>
        <begin position="87"/>
        <end position="147"/>
    </location>
</feature>
<dbReference type="AlphaFoldDB" id="A0A811V9B6"/>
<dbReference type="InterPro" id="IPR002713">
    <property type="entry name" value="FF_domain"/>
</dbReference>
<evidence type="ECO:0000313" key="3">
    <source>
        <dbReference type="Proteomes" id="UP000606786"/>
    </source>
</evidence>
<dbReference type="PANTHER" id="PTHR11864">
    <property type="entry name" value="PRE-MRNA-PROCESSING PROTEIN PRP40"/>
    <property type="match status" value="1"/>
</dbReference>
<evidence type="ECO:0000259" key="1">
    <source>
        <dbReference type="SMART" id="SM00441"/>
    </source>
</evidence>
<dbReference type="InterPro" id="IPR036517">
    <property type="entry name" value="FF_domain_sf"/>
</dbReference>
<dbReference type="GO" id="GO:0045292">
    <property type="term" value="P:mRNA cis splicing, via spliceosome"/>
    <property type="evidence" value="ECO:0007669"/>
    <property type="project" value="InterPro"/>
</dbReference>
<dbReference type="GO" id="GO:0071004">
    <property type="term" value="C:U2-type prespliceosome"/>
    <property type="evidence" value="ECO:0007669"/>
    <property type="project" value="TreeGrafter"/>
</dbReference>
<keyword evidence="3" id="KW-1185">Reference proteome</keyword>
<name>A0A811V9B6_CERCA</name>
<dbReference type="GO" id="GO:0005685">
    <property type="term" value="C:U1 snRNP"/>
    <property type="evidence" value="ECO:0007669"/>
    <property type="project" value="TreeGrafter"/>
</dbReference>
<proteinExistence type="predicted"/>